<dbReference type="EMBL" id="FWFN01000001">
    <property type="protein sequence ID" value="SLN18276.1"/>
    <property type="molecule type" value="Genomic_DNA"/>
</dbReference>
<dbReference type="InterPro" id="IPR028098">
    <property type="entry name" value="Glyco_trans_4-like_N"/>
</dbReference>
<keyword evidence="5" id="KW-1185">Reference proteome</keyword>
<dbReference type="AlphaFoldDB" id="A0A1X6YEQ0"/>
<dbReference type="PANTHER" id="PTHR45947">
    <property type="entry name" value="SULFOQUINOVOSYL TRANSFERASE SQD2"/>
    <property type="match status" value="1"/>
</dbReference>
<keyword evidence="1" id="KW-0812">Transmembrane</keyword>
<keyword evidence="1" id="KW-1133">Transmembrane helix</keyword>
<keyword evidence="1" id="KW-0472">Membrane</keyword>
<dbReference type="InterPro" id="IPR001296">
    <property type="entry name" value="Glyco_trans_1"/>
</dbReference>
<dbReference type="InterPro" id="IPR029052">
    <property type="entry name" value="Metallo-depent_PP-like"/>
</dbReference>
<dbReference type="RefSeq" id="WP_085886481.1">
    <property type="nucleotide sequence ID" value="NZ_FWFN01000001.1"/>
</dbReference>
<feature type="transmembrane region" description="Helical" evidence="1">
    <location>
        <begin position="295"/>
        <end position="325"/>
    </location>
</feature>
<keyword evidence="4" id="KW-0808">Transferase</keyword>
<dbReference type="PANTHER" id="PTHR45947:SF3">
    <property type="entry name" value="SULFOQUINOVOSYL TRANSFERASE SQD2"/>
    <property type="match status" value="1"/>
</dbReference>
<dbReference type="Proteomes" id="UP000193963">
    <property type="component" value="Unassembled WGS sequence"/>
</dbReference>
<gene>
    <name evidence="4" type="primary">mgs</name>
    <name evidence="4" type="ORF">PSM7751_00603</name>
</gene>
<dbReference type="Gene3D" id="3.60.21.10">
    <property type="match status" value="1"/>
</dbReference>
<dbReference type="InterPro" id="IPR050194">
    <property type="entry name" value="Glycosyltransferase_grp1"/>
</dbReference>
<evidence type="ECO:0000256" key="1">
    <source>
        <dbReference type="SAM" id="Phobius"/>
    </source>
</evidence>
<dbReference type="Gene3D" id="3.40.50.2000">
    <property type="entry name" value="Glycogen Phosphorylase B"/>
    <property type="match status" value="2"/>
</dbReference>
<name>A0A1X6YEQ0_9RHOB</name>
<dbReference type="Pfam" id="PF13439">
    <property type="entry name" value="Glyco_transf_4"/>
    <property type="match status" value="1"/>
</dbReference>
<dbReference type="SUPFAM" id="SSF53756">
    <property type="entry name" value="UDP-Glycosyltransferase/glycogen phosphorylase"/>
    <property type="match status" value="1"/>
</dbReference>
<dbReference type="SUPFAM" id="SSF56300">
    <property type="entry name" value="Metallo-dependent phosphatases"/>
    <property type="match status" value="1"/>
</dbReference>
<protein>
    <submittedName>
        <fullName evidence="4">Alpha-monoglucosyldiacylglycerol synthase</fullName>
        <ecNumber evidence="4">2.4.1.-</ecNumber>
    </submittedName>
</protein>
<feature type="domain" description="Glycosyl transferase family 1" evidence="2">
    <location>
        <begin position="543"/>
        <end position="679"/>
    </location>
</feature>
<proteinExistence type="predicted"/>
<feature type="domain" description="Glycosyltransferase subfamily 4-like N-terminal" evidence="3">
    <location>
        <begin position="364"/>
        <end position="529"/>
    </location>
</feature>
<keyword evidence="4" id="KW-0328">Glycosyltransferase</keyword>
<evidence type="ECO:0000259" key="3">
    <source>
        <dbReference type="Pfam" id="PF13439"/>
    </source>
</evidence>
<dbReference type="EC" id="2.4.1.-" evidence="4"/>
<reference evidence="4 5" key="1">
    <citation type="submission" date="2017-03" db="EMBL/GenBank/DDBJ databases">
        <authorList>
            <person name="Afonso C.L."/>
            <person name="Miller P.J."/>
            <person name="Scott M.A."/>
            <person name="Spackman E."/>
            <person name="Goraichik I."/>
            <person name="Dimitrov K.M."/>
            <person name="Suarez D.L."/>
            <person name="Swayne D.E."/>
        </authorList>
    </citation>
    <scope>NUCLEOTIDE SEQUENCE [LARGE SCALE GENOMIC DNA]</scope>
    <source>
        <strain evidence="4 5">CECT 7751</strain>
    </source>
</reference>
<organism evidence="4 5">
    <name type="scientific">Pseudooceanicola marinus</name>
    <dbReference type="NCBI Taxonomy" id="396013"/>
    <lineage>
        <taxon>Bacteria</taxon>
        <taxon>Pseudomonadati</taxon>
        <taxon>Pseudomonadota</taxon>
        <taxon>Alphaproteobacteria</taxon>
        <taxon>Rhodobacterales</taxon>
        <taxon>Paracoccaceae</taxon>
        <taxon>Pseudooceanicola</taxon>
    </lineage>
</organism>
<evidence type="ECO:0000313" key="4">
    <source>
        <dbReference type="EMBL" id="SLN18276.1"/>
    </source>
</evidence>
<dbReference type="GO" id="GO:0016757">
    <property type="term" value="F:glycosyltransferase activity"/>
    <property type="evidence" value="ECO:0007669"/>
    <property type="project" value="UniProtKB-KW"/>
</dbReference>
<accession>A0A1X6YEQ0</accession>
<evidence type="ECO:0000259" key="2">
    <source>
        <dbReference type="Pfam" id="PF00534"/>
    </source>
</evidence>
<dbReference type="Pfam" id="PF00534">
    <property type="entry name" value="Glycos_transf_1"/>
    <property type="match status" value="1"/>
</dbReference>
<sequence length="734" mass="80924">MTRRRLLSILLILNVAVLVSVLGYKTYLYLNAPASSALLVSQIDRIEETTRDKGDLSIAVIGDANNSIGVFENEIVPRINASGVDFVVSAGNIVSSGGEDKYRAILGTLSHLHKPYLLTFAKNEFEEFGGTRFYQRFGPYFYSVDLPPVRLVFLDATGRTPTDWQESWLRDILRDQGDRPVLVFLGTPLVDPVAETLFQPDSGAWSEPEDRERLLELLETLGADVVVSAGASTYSDQVVDGVRHIITGGAGGFVLNDETSFYHYLELTVGPDGTNVTLVPLDTAPTTMARRIEGLWFYVYSLFYVGIWNFLLIFTGLVLLGVYLYNRLFRDRHYYPSYEMPEPVDLGRPMRIAMFTNTYLPFTGGVPVSVERLKRGLEAQGHEVLLVCPAYGPTQDEPGVLRVPTIFRSGAMIRLANPLHPRTWRTVRDFAPDVVHLHHPFWLGSLGLRMARALKVPTVFTYHTRLEHFAHMVPLPGAVFRNVVAHWIISRFANRCDRVIVPTPVTRDYIRLIGVDVPVDVQPTGVEIQLYGNQPAARLDALRQQLNPDGRLLLVTVSRLSPEKNLGFILSAMARLKTEGAPSFRLLVLGDGEERTALETQIDTLGIGGDVSMLGDVPSDEVPSHLAIADIFVFASAAETQGMVVLEAMAAGLPVVAVNSSGIDAFVKTRCTGYATPENLAIWTDTLHGLMVARTERESMGAAAGEAAAKYSIEAFSERVVSIYQAAIAASRAR</sequence>
<evidence type="ECO:0000313" key="5">
    <source>
        <dbReference type="Proteomes" id="UP000193963"/>
    </source>
</evidence>
<dbReference type="OrthoDB" id="7527790at2"/>